<feature type="signal peptide" evidence="1">
    <location>
        <begin position="1"/>
        <end position="27"/>
    </location>
</feature>
<keyword evidence="1" id="KW-0732">Signal</keyword>
<sequence>MRIRLASLMFRSLVPAALLMLAACAPAPIYKAAPDAVSAQPFQVAQSPEQFASRQVIWGGRIVGVDNLADHSEVEILAYPLDKSQRPQANDSGSGRFIAVMPGYVESLDYPAGGLITVSGQLNGSRAGKVGQADYVFPLVQVNQSHVWTADELNKGKNNVHFGVGVGVGIR</sequence>
<dbReference type="OrthoDB" id="5295757at2"/>
<dbReference type="PROSITE" id="PS51257">
    <property type="entry name" value="PROKAR_LIPOPROTEIN"/>
    <property type="match status" value="1"/>
</dbReference>
<dbReference type="InterPro" id="IPR004658">
    <property type="entry name" value="OMP_Slp"/>
</dbReference>
<reference evidence="2 3" key="1">
    <citation type="submission" date="2016-10" db="EMBL/GenBank/DDBJ databases">
        <authorList>
            <person name="de Groot N.N."/>
        </authorList>
    </citation>
    <scope>NUCLEOTIDE SEQUENCE [LARGE SCALE GENOMIC DNA]</scope>
    <source>
        <strain evidence="2 3">DSM 26515</strain>
    </source>
</reference>
<dbReference type="EMBL" id="FNYC01000001">
    <property type="protein sequence ID" value="SEI40894.1"/>
    <property type="molecule type" value="Genomic_DNA"/>
</dbReference>
<accession>A0A1H6QIV0</accession>
<feature type="chain" id="PRO_5011513733" evidence="1">
    <location>
        <begin position="28"/>
        <end position="171"/>
    </location>
</feature>
<name>A0A1H6QIV0_9GAMM</name>
<keyword evidence="2" id="KW-0449">Lipoprotein</keyword>
<evidence type="ECO:0000256" key="1">
    <source>
        <dbReference type="SAM" id="SignalP"/>
    </source>
</evidence>
<dbReference type="PIRSF" id="PIRSF004982">
    <property type="entry name" value="SlP"/>
    <property type="match status" value="1"/>
</dbReference>
<dbReference type="RefSeq" id="WP_091333044.1">
    <property type="nucleotide sequence ID" value="NZ_FNYC01000001.1"/>
</dbReference>
<dbReference type="Proteomes" id="UP000199420">
    <property type="component" value="Unassembled WGS sequence"/>
</dbReference>
<dbReference type="PANTHER" id="PTHR37530">
    <property type="entry name" value="OUTER MEMBRANE PROTEIN SLP"/>
    <property type="match status" value="1"/>
</dbReference>
<dbReference type="GO" id="GO:0019867">
    <property type="term" value="C:outer membrane"/>
    <property type="evidence" value="ECO:0007669"/>
    <property type="project" value="InterPro"/>
</dbReference>
<dbReference type="Pfam" id="PF03843">
    <property type="entry name" value="Slp"/>
    <property type="match status" value="1"/>
</dbReference>
<protein>
    <submittedName>
        <fullName evidence="2">Outer membrane lipoprotein</fullName>
    </submittedName>
</protein>
<keyword evidence="3" id="KW-1185">Reference proteome</keyword>
<dbReference type="AlphaFoldDB" id="A0A1H6QIV0"/>
<evidence type="ECO:0000313" key="2">
    <source>
        <dbReference type="EMBL" id="SEI40894.1"/>
    </source>
</evidence>
<evidence type="ECO:0000313" key="3">
    <source>
        <dbReference type="Proteomes" id="UP000199420"/>
    </source>
</evidence>
<dbReference type="STRING" id="529704.SAMN02927913_0407"/>
<dbReference type="PANTHER" id="PTHR37530:SF1">
    <property type="entry name" value="OUTER MEMBRANE PROTEIN SLP"/>
    <property type="match status" value="1"/>
</dbReference>
<gene>
    <name evidence="2" type="ORF">SAMN04487997_0491</name>
</gene>
<organism evidence="2 3">
    <name type="scientific">Frateuria terrea</name>
    <dbReference type="NCBI Taxonomy" id="529704"/>
    <lineage>
        <taxon>Bacteria</taxon>
        <taxon>Pseudomonadati</taxon>
        <taxon>Pseudomonadota</taxon>
        <taxon>Gammaproteobacteria</taxon>
        <taxon>Lysobacterales</taxon>
        <taxon>Rhodanobacteraceae</taxon>
        <taxon>Frateuria</taxon>
    </lineage>
</organism>
<dbReference type="NCBIfam" id="TIGR00752">
    <property type="entry name" value="slp"/>
    <property type="match status" value="1"/>
</dbReference>
<proteinExistence type="predicted"/>